<keyword evidence="1" id="KW-0732">Signal</keyword>
<dbReference type="SUPFAM" id="SSF49401">
    <property type="entry name" value="Bacterial adhesins"/>
    <property type="match status" value="1"/>
</dbReference>
<evidence type="ECO:0000313" key="3">
    <source>
        <dbReference type="EMBL" id="PSN08310.1"/>
    </source>
</evidence>
<dbReference type="InterPro" id="IPR036937">
    <property type="entry name" value="Adhesion_dom_fimbrial_sf"/>
</dbReference>
<comment type="caution">
    <text evidence="3">The sequence shown here is derived from an EMBL/GenBank/DDBJ whole genome shotgun (WGS) entry which is preliminary data.</text>
</comment>
<accession>A0A2P8VLI0</accession>
<feature type="chain" id="PRO_5015113938" evidence="1">
    <location>
        <begin position="21"/>
        <end position="160"/>
    </location>
</feature>
<proteinExistence type="predicted"/>
<feature type="signal peptide" evidence="1">
    <location>
        <begin position="1"/>
        <end position="20"/>
    </location>
</feature>
<dbReference type="Gene3D" id="2.60.40.1090">
    <property type="entry name" value="Fimbrial-type adhesion domain"/>
    <property type="match status" value="1"/>
</dbReference>
<dbReference type="PANTHER" id="PTHR33420">
    <property type="entry name" value="FIMBRIAL SUBUNIT ELFA-RELATED"/>
    <property type="match status" value="1"/>
</dbReference>
<dbReference type="Pfam" id="PF00419">
    <property type="entry name" value="Fimbrial"/>
    <property type="match status" value="1"/>
</dbReference>
<name>A0A2P8VLI0_9ENTR</name>
<dbReference type="OrthoDB" id="7018672at2"/>
<evidence type="ECO:0000259" key="2">
    <source>
        <dbReference type="Pfam" id="PF00419"/>
    </source>
</evidence>
<dbReference type="EMBL" id="PYEP01000003">
    <property type="protein sequence ID" value="PSN08310.1"/>
    <property type="molecule type" value="Genomic_DNA"/>
</dbReference>
<evidence type="ECO:0000313" key="4">
    <source>
        <dbReference type="Proteomes" id="UP000240212"/>
    </source>
</evidence>
<sequence>MKQLITLAGVAALLPLSALSADNMTFHGTLVAPPCTISSGNTIDVVFGNNLGTNKIDGSNYKQPVNYTVDCEAGYTANNLAIVVDTTQPAAFDTAAVKTDKTGLAIRILVDGEPVSFAQRVAVANPASPPKIEAVPVQDQSVTLTEGAFVATMTLRADYL</sequence>
<dbReference type="InterPro" id="IPR050263">
    <property type="entry name" value="Bact_Fimbrial_Adh_Pro"/>
</dbReference>
<organism evidence="3 4">
    <name type="scientific">Siccibacter turicensis</name>
    <dbReference type="NCBI Taxonomy" id="357233"/>
    <lineage>
        <taxon>Bacteria</taxon>
        <taxon>Pseudomonadati</taxon>
        <taxon>Pseudomonadota</taxon>
        <taxon>Gammaproteobacteria</taxon>
        <taxon>Enterobacterales</taxon>
        <taxon>Enterobacteriaceae</taxon>
        <taxon>Siccibacter</taxon>
    </lineage>
</organism>
<protein>
    <submittedName>
        <fullName evidence="3">Pilus assembly protein</fullName>
    </submittedName>
</protein>
<dbReference type="GO" id="GO:0009289">
    <property type="term" value="C:pilus"/>
    <property type="evidence" value="ECO:0007669"/>
    <property type="project" value="InterPro"/>
</dbReference>
<evidence type="ECO:0000256" key="1">
    <source>
        <dbReference type="SAM" id="SignalP"/>
    </source>
</evidence>
<reference evidence="3 4" key="1">
    <citation type="submission" date="2018-03" db="EMBL/GenBank/DDBJ databases">
        <title>Draft genome sequence of the first documented clinical Siccibacter turicensis isolate in Austria.</title>
        <authorList>
            <person name="Lepuschitz S."/>
            <person name="Pekard-Amenitsch S."/>
            <person name="Haunold R."/>
            <person name="Schill S."/>
            <person name="Mach R."/>
            <person name="Allerberger F."/>
            <person name="Ruppitsch W."/>
            <person name="Forsythe S.J."/>
        </authorList>
    </citation>
    <scope>NUCLEOTIDE SEQUENCE [LARGE SCALE GENOMIC DNA]</scope>
    <source>
        <strain evidence="3 4">6100069499-17</strain>
    </source>
</reference>
<dbReference type="InterPro" id="IPR000259">
    <property type="entry name" value="Adhesion_dom_fimbrial"/>
</dbReference>
<dbReference type="Proteomes" id="UP000240212">
    <property type="component" value="Unassembled WGS sequence"/>
</dbReference>
<gene>
    <name evidence="3" type="ORF">C7G83_09060</name>
</gene>
<dbReference type="RefSeq" id="WP_106876967.1">
    <property type="nucleotide sequence ID" value="NZ_PYEP01000003.1"/>
</dbReference>
<dbReference type="InterPro" id="IPR008966">
    <property type="entry name" value="Adhesion_dom_sf"/>
</dbReference>
<dbReference type="AlphaFoldDB" id="A0A2P8VLI0"/>
<dbReference type="GO" id="GO:0043709">
    <property type="term" value="P:cell adhesion involved in single-species biofilm formation"/>
    <property type="evidence" value="ECO:0007669"/>
    <property type="project" value="TreeGrafter"/>
</dbReference>
<keyword evidence="4" id="KW-1185">Reference proteome</keyword>
<dbReference type="PANTHER" id="PTHR33420:SF26">
    <property type="entry name" value="FIMBRIAL SUBUNIT"/>
    <property type="match status" value="1"/>
</dbReference>
<feature type="domain" description="Fimbrial-type adhesion" evidence="2">
    <location>
        <begin position="25"/>
        <end position="159"/>
    </location>
</feature>